<gene>
    <name evidence="1" type="ORF">SI7747_07009424</name>
</gene>
<dbReference type="Proteomes" id="UP001189122">
    <property type="component" value="Unassembled WGS sequence"/>
</dbReference>
<name>A0A7I8IZ14_SPIIN</name>
<evidence type="ECO:0000313" key="2">
    <source>
        <dbReference type="Proteomes" id="UP001189122"/>
    </source>
</evidence>
<dbReference type="EMBL" id="LR743594">
    <property type="protein sequence ID" value="CAA2623496.1"/>
    <property type="molecule type" value="Genomic_DNA"/>
</dbReference>
<sequence length="58" mass="6549">MLLILVRRDRIVVVMTKYDGEGLFSSDWIDAVLGIRGKNLSVEKKGTAPWKPLHLPSQ</sequence>
<organism evidence="1">
    <name type="scientific">Spirodela intermedia</name>
    <name type="common">Intermediate duckweed</name>
    <dbReference type="NCBI Taxonomy" id="51605"/>
    <lineage>
        <taxon>Eukaryota</taxon>
        <taxon>Viridiplantae</taxon>
        <taxon>Streptophyta</taxon>
        <taxon>Embryophyta</taxon>
        <taxon>Tracheophyta</taxon>
        <taxon>Spermatophyta</taxon>
        <taxon>Magnoliopsida</taxon>
        <taxon>Liliopsida</taxon>
        <taxon>Araceae</taxon>
        <taxon>Lemnoideae</taxon>
        <taxon>Spirodela</taxon>
    </lineage>
</organism>
<keyword evidence="2" id="KW-1185">Reference proteome</keyword>
<dbReference type="AlphaFoldDB" id="A0A7I8IZ14"/>
<accession>A0A7I8IZ14</accession>
<dbReference type="EMBL" id="CACRZD030000007">
    <property type="protein sequence ID" value="CAA6663039.1"/>
    <property type="molecule type" value="Genomic_DNA"/>
</dbReference>
<reference evidence="1 2" key="1">
    <citation type="submission" date="2019-12" db="EMBL/GenBank/DDBJ databases">
        <authorList>
            <person name="Scholz U."/>
            <person name="Mascher M."/>
            <person name="Fiebig A."/>
        </authorList>
    </citation>
    <scope>NUCLEOTIDE SEQUENCE</scope>
</reference>
<evidence type="ECO:0000313" key="1">
    <source>
        <dbReference type="EMBL" id="CAA2623496.1"/>
    </source>
</evidence>
<protein>
    <submittedName>
        <fullName evidence="1">Uncharacterized protein</fullName>
    </submittedName>
</protein>
<proteinExistence type="predicted"/>